<accession>A0ABX9AGJ3</accession>
<keyword evidence="1" id="KW-0812">Transmembrane</keyword>
<keyword evidence="3" id="KW-1185">Reference proteome</keyword>
<protein>
    <submittedName>
        <fullName evidence="2">Uncharacterized protein</fullName>
    </submittedName>
</protein>
<dbReference type="Proteomes" id="UP000828132">
    <property type="component" value="Segment"/>
</dbReference>
<organism evidence="2 3">
    <name type="scientific">Escherichia phage vB_EcoP-101118UKE1</name>
    <dbReference type="NCBI Taxonomy" id="2865798"/>
    <lineage>
        <taxon>Viruses</taxon>
        <taxon>Duplodnaviria</taxon>
        <taxon>Heunggongvirae</taxon>
        <taxon>Uroviricota</taxon>
        <taxon>Caudoviricetes</taxon>
        <taxon>Autographivirales</taxon>
        <taxon>Autotranscriptaviridae</taxon>
        <taxon>Studiervirinae</taxon>
        <taxon>Kayfunavirus</taxon>
        <taxon>Kayfunavirus 101118UKE1</taxon>
        <taxon>Kayfunavirus LM33P1</taxon>
    </lineage>
</organism>
<keyword evidence="1" id="KW-1133">Transmembrane helix</keyword>
<dbReference type="EMBL" id="MZ234021">
    <property type="protein sequence ID" value="QZI79703.1"/>
    <property type="molecule type" value="Genomic_DNA"/>
</dbReference>
<proteinExistence type="predicted"/>
<evidence type="ECO:0000313" key="2">
    <source>
        <dbReference type="EMBL" id="QZI79703.1"/>
    </source>
</evidence>
<evidence type="ECO:0000313" key="3">
    <source>
        <dbReference type="Proteomes" id="UP000828132"/>
    </source>
</evidence>
<reference evidence="2 3" key="1">
    <citation type="submission" date="2021-05" db="EMBL/GenBank/DDBJ databases">
        <title>Naturally bred epsilon2 phages have an improved host range and effectivity in uropathogenic E. coli over their ancestor phages.</title>
        <authorList>
            <person name="Saez D."/>
            <person name="Loose M."/>
            <person name="Mutti M."/>
            <person name="Visram Z."/>
            <person name="Hitzenhammer E."/>
            <person name="Dippel D."/>
            <person name="Tisakova L."/>
            <person name="Schertler S."/>
            <person name="Wittmann J."/>
            <person name="Corsini L."/>
            <person name="Wagenlehner F."/>
        </authorList>
    </citation>
    <scope>NUCLEOTIDE SEQUENCE [LARGE SCALE GENOMIC DNA]</scope>
</reference>
<name>A0ABX9AGJ3_9CAUD</name>
<feature type="transmembrane region" description="Helical" evidence="1">
    <location>
        <begin position="12"/>
        <end position="32"/>
    </location>
</feature>
<gene>
    <name evidence="2" type="ORF">101118UKE1_018</name>
</gene>
<evidence type="ECO:0000256" key="1">
    <source>
        <dbReference type="SAM" id="Phobius"/>
    </source>
</evidence>
<keyword evidence="1" id="KW-0472">Membrane</keyword>
<sequence length="34" mass="3798">MSTAIIWTISGFVAWGMFTLVCKLPVLTQLLWGL</sequence>